<dbReference type="EMBL" id="CABVGP010000001">
    <property type="protein sequence ID" value="VVJ18041.1"/>
    <property type="molecule type" value="Genomic_DNA"/>
</dbReference>
<dbReference type="Proteomes" id="UP000399805">
    <property type="component" value="Unassembled WGS sequence"/>
</dbReference>
<feature type="compositionally biased region" description="Polar residues" evidence="1">
    <location>
        <begin position="239"/>
        <end position="250"/>
    </location>
</feature>
<feature type="region of interest" description="Disordered" evidence="1">
    <location>
        <begin position="1"/>
        <end position="71"/>
    </location>
</feature>
<sequence length="258" mass="28936">MSLPQQQSPQLRNPLTPEPMRNPSQAQSPPRRTTRIENGSSQPPATLDDKPRIHRIPPNPSSRNVPPNLTDVVLRPVSSKIHPPQVVVNLPIRKMSQNHHPRRNHPQRKPSSLEQNMTPNGKRPILPDQADRLLPPPRGKERTLPRSKGKPPDNRQSGLGDVITPSSSHSEEVKLRPQHPPVTIPLHHPDTLQRHQQPMHGRPGQPRLPGQSRRRGTPGLMNRDSPQSPMGPADEISRSVHSVNTTPPESTTRRTTRR</sequence>
<feature type="region of interest" description="Disordered" evidence="1">
    <location>
        <begin position="85"/>
        <end position="258"/>
    </location>
</feature>
<gene>
    <name evidence="2" type="ORF">AA23TX_03062</name>
</gene>
<evidence type="ECO:0000313" key="2">
    <source>
        <dbReference type="EMBL" id="VVJ18041.1"/>
    </source>
</evidence>
<keyword evidence="3" id="KW-1185">Reference proteome</keyword>
<protein>
    <submittedName>
        <fullName evidence="2">Uncharacterized protein</fullName>
    </submittedName>
</protein>
<feature type="compositionally biased region" description="Basic residues" evidence="1">
    <location>
        <begin position="96"/>
        <end position="108"/>
    </location>
</feature>
<reference evidence="2 3" key="1">
    <citation type="submission" date="2019-09" db="EMBL/GenBank/DDBJ databases">
        <authorList>
            <person name="Leyn A S."/>
        </authorList>
    </citation>
    <scope>NUCLEOTIDE SEQUENCE [LARGE SCALE GENOMIC DNA]</scope>
    <source>
        <strain evidence="2">AA231_1</strain>
    </source>
</reference>
<feature type="compositionally biased region" description="Polar residues" evidence="1">
    <location>
        <begin position="1"/>
        <end position="13"/>
    </location>
</feature>
<accession>A0A6I8LLZ5</accession>
<dbReference type="AlphaFoldDB" id="A0A6I8LLZ5"/>
<evidence type="ECO:0000256" key="1">
    <source>
        <dbReference type="SAM" id="MobiDB-lite"/>
    </source>
</evidence>
<name>A0A6I8LLZ5_9PSEU</name>
<organism evidence="2 3">
    <name type="scientific">Amycolatopsis camponoti</name>
    <dbReference type="NCBI Taxonomy" id="2606593"/>
    <lineage>
        <taxon>Bacteria</taxon>
        <taxon>Bacillati</taxon>
        <taxon>Actinomycetota</taxon>
        <taxon>Actinomycetes</taxon>
        <taxon>Pseudonocardiales</taxon>
        <taxon>Pseudonocardiaceae</taxon>
        <taxon>Amycolatopsis</taxon>
    </lineage>
</organism>
<proteinExistence type="predicted"/>
<evidence type="ECO:0000313" key="3">
    <source>
        <dbReference type="Proteomes" id="UP000399805"/>
    </source>
</evidence>
<feature type="compositionally biased region" description="Polar residues" evidence="1">
    <location>
        <begin position="109"/>
        <end position="119"/>
    </location>
</feature>
<feature type="compositionally biased region" description="Polar residues" evidence="1">
    <location>
        <begin position="22"/>
        <end position="44"/>
    </location>
</feature>